<protein>
    <submittedName>
        <fullName evidence="1">Uncharacterized protein</fullName>
    </submittedName>
</protein>
<evidence type="ECO:0000313" key="2">
    <source>
        <dbReference type="Proteomes" id="UP000474175"/>
    </source>
</evidence>
<gene>
    <name evidence="1" type="ORF">GK108_04365</name>
</gene>
<proteinExistence type="predicted"/>
<evidence type="ECO:0000313" key="1">
    <source>
        <dbReference type="EMBL" id="NDU94097.1"/>
    </source>
</evidence>
<dbReference type="Proteomes" id="UP000474175">
    <property type="component" value="Unassembled WGS sequence"/>
</dbReference>
<comment type="caution">
    <text evidence="1">The sequence shown here is derived from an EMBL/GenBank/DDBJ whole genome shotgun (WGS) entry which is preliminary data.</text>
</comment>
<reference evidence="1 2" key="1">
    <citation type="submission" date="2020-02" db="EMBL/GenBank/DDBJ databases">
        <title>Draft genome sequence of two Spirosoma agri KCTC 52727 and Spirosoma terrae KCTC 52035.</title>
        <authorList>
            <person name="Rojas J."/>
            <person name="Ambika Manirajan B."/>
            <person name="Suarez C."/>
            <person name="Ratering S."/>
            <person name="Schnell S."/>
        </authorList>
    </citation>
    <scope>NUCLEOTIDE SEQUENCE [LARGE SCALE GENOMIC DNA]</scope>
    <source>
        <strain evidence="1 2">KCTC 52035</strain>
    </source>
</reference>
<sequence length="57" mass="6794">MANLSNNSSDSETSPEEKFYRMLEDYTQQVRLRYAMSIRPNLPRIRKKSEKSILELK</sequence>
<accession>A0A6L9L3V4</accession>
<dbReference type="AlphaFoldDB" id="A0A6L9L3V4"/>
<name>A0A6L9L3V4_9BACT</name>
<organism evidence="1 2">
    <name type="scientific">Spirosoma terrae</name>
    <dbReference type="NCBI Taxonomy" id="1968276"/>
    <lineage>
        <taxon>Bacteria</taxon>
        <taxon>Pseudomonadati</taxon>
        <taxon>Bacteroidota</taxon>
        <taxon>Cytophagia</taxon>
        <taxon>Cytophagales</taxon>
        <taxon>Cytophagaceae</taxon>
        <taxon>Spirosoma</taxon>
    </lineage>
</organism>
<keyword evidence="2" id="KW-1185">Reference proteome</keyword>
<dbReference type="EMBL" id="JAAFZH010000001">
    <property type="protein sequence ID" value="NDU94097.1"/>
    <property type="molecule type" value="Genomic_DNA"/>
</dbReference>
<dbReference type="RefSeq" id="WP_163943308.1">
    <property type="nucleotide sequence ID" value="NZ_JAAFZH010000001.1"/>
</dbReference>